<reference evidence="4 5" key="1">
    <citation type="submission" date="2017-11" db="EMBL/GenBank/DDBJ databases">
        <title>Genome-resolved metagenomics identifies genetic mobility, metabolic interactions, and unexpected diversity in perchlorate-reducing communities.</title>
        <authorList>
            <person name="Barnum T.P."/>
            <person name="Figueroa I.A."/>
            <person name="Carlstrom C.I."/>
            <person name="Lucas L.N."/>
            <person name="Engelbrektson A.L."/>
            <person name="Coates J.D."/>
        </authorList>
    </citation>
    <scope>NUCLEOTIDE SEQUENCE [LARGE SCALE GENOMIC DNA]</scope>
    <source>
        <strain evidence="4">BM706</strain>
    </source>
</reference>
<dbReference type="SUPFAM" id="SSF48452">
    <property type="entry name" value="TPR-like"/>
    <property type="match status" value="2"/>
</dbReference>
<dbReference type="EMBL" id="PKTG01000094">
    <property type="protein sequence ID" value="PLX17197.1"/>
    <property type="molecule type" value="Genomic_DNA"/>
</dbReference>
<protein>
    <recommendedName>
        <fullName evidence="6">Tetratricopeptide repeat protein</fullName>
    </recommendedName>
</protein>
<dbReference type="Pfam" id="PF13432">
    <property type="entry name" value="TPR_16"/>
    <property type="match status" value="1"/>
</dbReference>
<evidence type="ECO:0000256" key="1">
    <source>
        <dbReference type="ARBA" id="ARBA00022737"/>
    </source>
</evidence>
<feature type="repeat" description="TPR" evidence="3">
    <location>
        <begin position="423"/>
        <end position="456"/>
    </location>
</feature>
<dbReference type="AlphaFoldDB" id="A0A2N5ZEU6"/>
<dbReference type="SMART" id="SM00028">
    <property type="entry name" value="TPR"/>
    <property type="match status" value="5"/>
</dbReference>
<dbReference type="Proteomes" id="UP000234857">
    <property type="component" value="Unassembled WGS sequence"/>
</dbReference>
<evidence type="ECO:0008006" key="6">
    <source>
        <dbReference type="Google" id="ProtNLM"/>
    </source>
</evidence>
<dbReference type="InterPro" id="IPR011990">
    <property type="entry name" value="TPR-like_helical_dom_sf"/>
</dbReference>
<dbReference type="InterPro" id="IPR051012">
    <property type="entry name" value="CellSynth/LPSAsmb/PSIAsmb"/>
</dbReference>
<keyword evidence="1" id="KW-0677">Repeat</keyword>
<evidence type="ECO:0000313" key="4">
    <source>
        <dbReference type="EMBL" id="PLX17197.1"/>
    </source>
</evidence>
<dbReference type="PANTHER" id="PTHR45586">
    <property type="entry name" value="TPR REPEAT-CONTAINING PROTEIN PA4667"/>
    <property type="match status" value="1"/>
</dbReference>
<dbReference type="Gene3D" id="1.25.40.10">
    <property type="entry name" value="Tetratricopeptide repeat domain"/>
    <property type="match status" value="3"/>
</dbReference>
<sequence>MNDVKIIEYNRADFLDKDIFEVKMTRGVRYLGVINKNILFFYPVKSKKNGKVKVEKENNYQIRISSEDKKKLIGKEFSFIDIMQMLYKENQNIVFQRITSDFLKDSGINLDIVPVYENYRKKDDNLEYFLITFRKALSLDKHHPLKEQMEDALVKMITLKIRKDLDDGRFRSILDTIKENRELFDTNRNLKFLEGLSYYNHGDVSQAEKILKELYFEDDENGEYAMLLSRLLDEMGKPQEAIDIIHGQIEKSDDDSLDIYILEYFRLLLKAEKIEEMTASIKEYETVFDENKDTYSYYRYYKGICLMMTGQIELALDEFQGIRGSVVDDMYLRMNILQIYKILGKKKEFLKEKRSLYDKYEVDEKLRNRIESWEDEFSDVEKADTISINGKGENSKVDEKAAMDIKKAIEDAQRFIDDNPGNAWGYYSLGSLLLKVNEINKAEENFLKSLEILPDNGIVLHGLGIINTRRNKPEKAVEYFKKAIISKPDKEVQKIYSEWKYDACLAYFSLADAYIKMKKIDEAILVLKKGIEHDASAFMPHFQLGTCYEFKKEYFKALESYMNVKKLNPEFYLVDFYIANSYLALKDYDNAKKYLDSYLENDKELIYREYALDMLKRIKK</sequence>
<keyword evidence="2 3" id="KW-0802">TPR repeat</keyword>
<dbReference type="PANTHER" id="PTHR45586:SF1">
    <property type="entry name" value="LIPOPOLYSACCHARIDE ASSEMBLY PROTEIN B"/>
    <property type="match status" value="1"/>
</dbReference>
<dbReference type="Pfam" id="PF13181">
    <property type="entry name" value="TPR_8"/>
    <property type="match status" value="2"/>
</dbReference>
<evidence type="ECO:0000313" key="5">
    <source>
        <dbReference type="Proteomes" id="UP000234857"/>
    </source>
</evidence>
<comment type="caution">
    <text evidence="4">The sequence shown here is derived from an EMBL/GenBank/DDBJ whole genome shotgun (WGS) entry which is preliminary data.</text>
</comment>
<dbReference type="InterPro" id="IPR019734">
    <property type="entry name" value="TPR_rpt"/>
</dbReference>
<evidence type="ECO:0000256" key="2">
    <source>
        <dbReference type="ARBA" id="ARBA00022803"/>
    </source>
</evidence>
<proteinExistence type="predicted"/>
<accession>A0A2N5ZEU6</accession>
<feature type="repeat" description="TPR" evidence="3">
    <location>
        <begin position="457"/>
        <end position="490"/>
    </location>
</feature>
<evidence type="ECO:0000256" key="3">
    <source>
        <dbReference type="PROSITE-ProRule" id="PRU00339"/>
    </source>
</evidence>
<dbReference type="Pfam" id="PF13174">
    <property type="entry name" value="TPR_6"/>
    <property type="match status" value="1"/>
</dbReference>
<dbReference type="PROSITE" id="PS50005">
    <property type="entry name" value="TPR"/>
    <property type="match status" value="2"/>
</dbReference>
<gene>
    <name evidence="4" type="ORF">C0601_08195</name>
</gene>
<name>A0A2N5ZEU6_MUIH1</name>
<organism evidence="4 5">
    <name type="scientific">Muiribacterium halophilum</name>
    <dbReference type="NCBI Taxonomy" id="2053465"/>
    <lineage>
        <taxon>Bacteria</taxon>
        <taxon>Candidatus Muiribacteriota</taxon>
        <taxon>Candidatus Muiribacteriia</taxon>
        <taxon>Candidatus Muiribacteriales</taxon>
        <taxon>Candidatus Muiribacteriaceae</taxon>
        <taxon>Candidatus Muiribacterium</taxon>
    </lineage>
</organism>